<keyword evidence="5" id="KW-0249">Electron transport</keyword>
<evidence type="ECO:0000256" key="2">
    <source>
        <dbReference type="ARBA" id="ARBA00011355"/>
    </source>
</evidence>
<gene>
    <name evidence="7" type="ORF">LQV63_02310</name>
</gene>
<dbReference type="Proteomes" id="UP001199916">
    <property type="component" value="Unassembled WGS sequence"/>
</dbReference>
<accession>A0ABS8YBA9</accession>
<name>A0ABS8YBA9_9BACL</name>
<proteinExistence type="inferred from homology"/>
<dbReference type="RefSeq" id="WP_233695483.1">
    <property type="nucleotide sequence ID" value="NZ_JAJNBZ010000001.1"/>
</dbReference>
<dbReference type="CDD" id="cd01714">
    <property type="entry name" value="ETF_beta"/>
    <property type="match status" value="1"/>
</dbReference>
<comment type="caution">
    <text evidence="7">The sequence shown here is derived from an EMBL/GenBank/DDBJ whole genome shotgun (WGS) entry which is preliminary data.</text>
</comment>
<dbReference type="Pfam" id="PF01012">
    <property type="entry name" value="ETF"/>
    <property type="match status" value="1"/>
</dbReference>
<evidence type="ECO:0000313" key="7">
    <source>
        <dbReference type="EMBL" id="MCE5168154.1"/>
    </source>
</evidence>
<sequence length="258" mass="28053">MSIFVLIKQTFDTEEKVVLTDGVLSEDGVKWVINPYDEYALEEAMRWKEAHGGTVTVLTAGPERSQEALRTALAMGADDAIHIVPPEGRGTSDDEYIVSSWIASILQEQQPDIIFGGHFSVDQGSAQVAVRVATLLNMPHVSAITGLERTGDSLVQVQRDAEGNAELLDVSLPALFTAQQGLNEPRYPSLPGIMKAKRKPIRVVSAAELSQEAALEPRTERLALEPPPPRQAGRMIAGDAAAQVQELIRLLHEEAKCL</sequence>
<comment type="subunit">
    <text evidence="2">Heterodimer of an alpha and a beta subunit.</text>
</comment>
<dbReference type="EMBL" id="JAJNBZ010000001">
    <property type="protein sequence ID" value="MCE5168154.1"/>
    <property type="molecule type" value="Genomic_DNA"/>
</dbReference>
<dbReference type="InterPro" id="IPR033948">
    <property type="entry name" value="ETF_beta_N"/>
</dbReference>
<protein>
    <recommendedName>
        <fullName evidence="3">Electron transfer flavoprotein subunit beta</fullName>
    </recommendedName>
</protein>
<organism evidence="7 8">
    <name type="scientific">Paenibacillus profundus</name>
    <dbReference type="NCBI Taxonomy" id="1173085"/>
    <lineage>
        <taxon>Bacteria</taxon>
        <taxon>Bacillati</taxon>
        <taxon>Bacillota</taxon>
        <taxon>Bacilli</taxon>
        <taxon>Bacillales</taxon>
        <taxon>Paenibacillaceae</taxon>
        <taxon>Paenibacillus</taxon>
    </lineage>
</organism>
<evidence type="ECO:0000256" key="4">
    <source>
        <dbReference type="ARBA" id="ARBA00022448"/>
    </source>
</evidence>
<dbReference type="SUPFAM" id="SSF52402">
    <property type="entry name" value="Adenine nucleotide alpha hydrolases-like"/>
    <property type="match status" value="1"/>
</dbReference>
<dbReference type="SMART" id="SM00893">
    <property type="entry name" value="ETF"/>
    <property type="match status" value="1"/>
</dbReference>
<dbReference type="InterPro" id="IPR014730">
    <property type="entry name" value="ETF_a/b_N"/>
</dbReference>
<dbReference type="Gene3D" id="3.40.50.620">
    <property type="entry name" value="HUPs"/>
    <property type="match status" value="1"/>
</dbReference>
<dbReference type="PIRSF" id="PIRSF000090">
    <property type="entry name" value="Beta-ETF"/>
    <property type="match status" value="1"/>
</dbReference>
<dbReference type="InterPro" id="IPR012255">
    <property type="entry name" value="ETF_b"/>
</dbReference>
<evidence type="ECO:0000256" key="3">
    <source>
        <dbReference type="ARBA" id="ARBA00016797"/>
    </source>
</evidence>
<comment type="similarity">
    <text evidence="1">Belongs to the ETF beta-subunit/FixA family.</text>
</comment>
<dbReference type="PANTHER" id="PTHR21294:SF8">
    <property type="entry name" value="ELECTRON TRANSFER FLAVOPROTEIN SUBUNIT BETA"/>
    <property type="match status" value="1"/>
</dbReference>
<reference evidence="7 8" key="1">
    <citation type="submission" date="2021-11" db="EMBL/GenBank/DDBJ databases">
        <title>Draft genome sequence of Paenibacillus profundus YoMME, a new Gram-positive bacteria with exoelectrogenic properties.</title>
        <authorList>
            <person name="Hubenova Y."/>
            <person name="Hubenova E."/>
            <person name="Manasiev Y."/>
            <person name="Peykov S."/>
            <person name="Mitov M."/>
        </authorList>
    </citation>
    <scope>NUCLEOTIDE SEQUENCE [LARGE SCALE GENOMIC DNA]</scope>
    <source>
        <strain evidence="7 8">YoMME</strain>
    </source>
</reference>
<dbReference type="InterPro" id="IPR014729">
    <property type="entry name" value="Rossmann-like_a/b/a_fold"/>
</dbReference>
<evidence type="ECO:0000259" key="6">
    <source>
        <dbReference type="SMART" id="SM00893"/>
    </source>
</evidence>
<evidence type="ECO:0000313" key="8">
    <source>
        <dbReference type="Proteomes" id="UP001199916"/>
    </source>
</evidence>
<evidence type="ECO:0000256" key="5">
    <source>
        <dbReference type="ARBA" id="ARBA00022982"/>
    </source>
</evidence>
<dbReference type="PANTHER" id="PTHR21294">
    <property type="entry name" value="ELECTRON TRANSFER FLAVOPROTEIN BETA-SUBUNIT"/>
    <property type="match status" value="1"/>
</dbReference>
<keyword evidence="4" id="KW-0813">Transport</keyword>
<evidence type="ECO:0000256" key="1">
    <source>
        <dbReference type="ARBA" id="ARBA00007557"/>
    </source>
</evidence>
<feature type="domain" description="Electron transfer flavoprotein alpha/beta-subunit N-terminal" evidence="6">
    <location>
        <begin position="21"/>
        <end position="213"/>
    </location>
</feature>
<keyword evidence="8" id="KW-1185">Reference proteome</keyword>